<keyword evidence="4" id="KW-1185">Reference proteome</keyword>
<gene>
    <name evidence="3" type="ORF">AFL42_15865</name>
</gene>
<dbReference type="Proteomes" id="UP000037854">
    <property type="component" value="Unassembled WGS sequence"/>
</dbReference>
<dbReference type="PANTHER" id="PTHR45266:SF3">
    <property type="entry name" value="OXALOACETATE DECARBOXYLASE ALPHA CHAIN"/>
    <property type="match status" value="1"/>
</dbReference>
<dbReference type="EC" id="6.4.1.2" evidence="3"/>
<evidence type="ECO:0000313" key="3">
    <source>
        <dbReference type="EMBL" id="KPH71239.1"/>
    </source>
</evidence>
<dbReference type="SUPFAM" id="SSF51230">
    <property type="entry name" value="Single hybrid motif"/>
    <property type="match status" value="1"/>
</dbReference>
<dbReference type="InterPro" id="IPR000089">
    <property type="entry name" value="Biotin_lipoyl"/>
</dbReference>
<comment type="caution">
    <text evidence="3">The sequence shown here is derived from an EMBL/GenBank/DDBJ whole genome shotgun (WGS) entry which is preliminary data.</text>
</comment>
<keyword evidence="3" id="KW-0436">Ligase</keyword>
<dbReference type="Pfam" id="PF00364">
    <property type="entry name" value="Biotin_lipoyl"/>
    <property type="match status" value="1"/>
</dbReference>
<protein>
    <submittedName>
        <fullName evidence="3">Acetyl-CoA carboxylase</fullName>
        <ecNumber evidence="3">6.4.1.2</ecNumber>
    </submittedName>
</protein>
<name>A0ABR5MFT4_9BACI</name>
<dbReference type="Gene3D" id="2.40.50.100">
    <property type="match status" value="1"/>
</dbReference>
<proteinExistence type="predicted"/>
<evidence type="ECO:0000313" key="4">
    <source>
        <dbReference type="Proteomes" id="UP000037854"/>
    </source>
</evidence>
<dbReference type="InterPro" id="IPR011053">
    <property type="entry name" value="Single_hybrid_motif"/>
</dbReference>
<dbReference type="PROSITE" id="PS50968">
    <property type="entry name" value="BIOTINYL_LIPOYL"/>
    <property type="match status" value="1"/>
</dbReference>
<dbReference type="GO" id="GO:0003989">
    <property type="term" value="F:acetyl-CoA carboxylase activity"/>
    <property type="evidence" value="ECO:0007669"/>
    <property type="project" value="UniProtKB-EC"/>
</dbReference>
<sequence>MHELKAMMAGSVWEVYVKVGDKVEEGQDVVILESMKMEIPIASDVSGTVKEVRVSKDDFVNEDDVLVVLE</sequence>
<dbReference type="RefSeq" id="WP_060669178.1">
    <property type="nucleotide sequence ID" value="NZ_JARTGE010000026.1"/>
</dbReference>
<dbReference type="EMBL" id="LGTK01000085">
    <property type="protein sequence ID" value="KPH71239.1"/>
    <property type="molecule type" value="Genomic_DNA"/>
</dbReference>
<dbReference type="CDD" id="cd06850">
    <property type="entry name" value="biotinyl_domain"/>
    <property type="match status" value="1"/>
</dbReference>
<accession>A0ABR5MFT4</accession>
<dbReference type="InterPro" id="IPR050709">
    <property type="entry name" value="Biotin_Carboxyl_Carrier/Decarb"/>
</dbReference>
<dbReference type="PANTHER" id="PTHR45266">
    <property type="entry name" value="OXALOACETATE DECARBOXYLASE ALPHA CHAIN"/>
    <property type="match status" value="1"/>
</dbReference>
<organism evidence="3 4">
    <name type="scientific">Oceanobacillus caeni</name>
    <dbReference type="NCBI Taxonomy" id="405946"/>
    <lineage>
        <taxon>Bacteria</taxon>
        <taxon>Bacillati</taxon>
        <taxon>Bacillota</taxon>
        <taxon>Bacilli</taxon>
        <taxon>Bacillales</taxon>
        <taxon>Bacillaceae</taxon>
        <taxon>Oceanobacillus</taxon>
    </lineage>
</organism>
<feature type="domain" description="Lipoyl-binding" evidence="2">
    <location>
        <begin position="1"/>
        <end position="70"/>
    </location>
</feature>
<dbReference type="NCBIfam" id="NF006079">
    <property type="entry name" value="PRK08225.1"/>
    <property type="match status" value="1"/>
</dbReference>
<keyword evidence="1" id="KW-0092">Biotin</keyword>
<evidence type="ECO:0000259" key="2">
    <source>
        <dbReference type="PROSITE" id="PS50968"/>
    </source>
</evidence>
<evidence type="ECO:0000256" key="1">
    <source>
        <dbReference type="ARBA" id="ARBA00023267"/>
    </source>
</evidence>
<reference evidence="3 4" key="1">
    <citation type="submission" date="2015-07" db="EMBL/GenBank/DDBJ databases">
        <title>High-quality draft genome sequence of Oceanobacillus caeni HM6, a bacillus isolated from a human feces.</title>
        <authorList>
            <person name="Kumar J."/>
            <person name="Verma M.K."/>
            <person name="Pandey R."/>
            <person name="Bhambi M."/>
            <person name="Chauhan N."/>
        </authorList>
    </citation>
    <scope>NUCLEOTIDE SEQUENCE [LARGE SCALE GENOMIC DNA]</scope>
    <source>
        <strain evidence="3 4">HM6</strain>
    </source>
</reference>